<keyword evidence="6 9" id="KW-0804">Transcription</keyword>
<evidence type="ECO:0000256" key="3">
    <source>
        <dbReference type="ARBA" id="ARBA00020628"/>
    </source>
</evidence>
<keyword evidence="7 9" id="KW-0539">Nucleus</keyword>
<dbReference type="GO" id="GO:0016592">
    <property type="term" value="C:mediator complex"/>
    <property type="evidence" value="ECO:0007669"/>
    <property type="project" value="InterPro"/>
</dbReference>
<comment type="subcellular location">
    <subcellularLocation>
        <location evidence="1 9">Nucleus</location>
    </subcellularLocation>
</comment>
<dbReference type="AlphaFoldDB" id="A0A0C9UAG9"/>
<dbReference type="GO" id="GO:0006357">
    <property type="term" value="P:regulation of transcription by RNA polymerase II"/>
    <property type="evidence" value="ECO:0007669"/>
    <property type="project" value="InterPro"/>
</dbReference>
<dbReference type="InterPro" id="IPR014801">
    <property type="entry name" value="Mediator_Med5_fun"/>
</dbReference>
<dbReference type="HOGENOM" id="CLU_306283_0_0_1"/>
<dbReference type="Pfam" id="PF08689">
    <property type="entry name" value="Med5"/>
    <property type="match status" value="1"/>
</dbReference>
<dbReference type="PANTHER" id="PTHR35784:SF1">
    <property type="entry name" value="MEDIATOR OF RNA POLYMERASE II TRANSCRIPTION SUBUNIT 5"/>
    <property type="match status" value="1"/>
</dbReference>
<evidence type="ECO:0000256" key="7">
    <source>
        <dbReference type="ARBA" id="ARBA00023242"/>
    </source>
</evidence>
<accession>A0A0C9UAG9</accession>
<dbReference type="Proteomes" id="UP000054279">
    <property type="component" value="Unassembled WGS sequence"/>
</dbReference>
<keyword evidence="4 9" id="KW-0805">Transcription regulation</keyword>
<evidence type="ECO:0000256" key="8">
    <source>
        <dbReference type="ARBA" id="ARBA00031256"/>
    </source>
</evidence>
<dbReference type="PANTHER" id="PTHR35784">
    <property type="entry name" value="MEDIATOR OF RNA POLYMERASE II TRANSCRIPTION SUBUNIT 5"/>
    <property type="match status" value="1"/>
</dbReference>
<evidence type="ECO:0000313" key="11">
    <source>
        <dbReference type="Proteomes" id="UP000054279"/>
    </source>
</evidence>
<gene>
    <name evidence="9" type="primary">MED5</name>
    <name evidence="10" type="ORF">M422DRAFT_780814</name>
</gene>
<comment type="subunit">
    <text evidence="9">Component of the Mediator complex.</text>
</comment>
<name>A0A0C9UAG9_SPHS4</name>
<evidence type="ECO:0000256" key="9">
    <source>
        <dbReference type="RuleBase" id="RU364142"/>
    </source>
</evidence>
<evidence type="ECO:0000256" key="5">
    <source>
        <dbReference type="ARBA" id="ARBA00023159"/>
    </source>
</evidence>
<evidence type="ECO:0000256" key="2">
    <source>
        <dbReference type="ARBA" id="ARBA00008782"/>
    </source>
</evidence>
<comment type="similarity">
    <text evidence="2 9">Belongs to the Mediator complex subunit 5 family.</text>
</comment>
<comment type="function">
    <text evidence="9">Component of the Mediator complex, a coactivator involved in the regulated transcription of nearly all RNA polymerase II-dependent genes. Mediator functions as a bridge to convey information from gene-specific regulatory proteins to the basal RNA polymerase II transcription machinery. Mediator is recruited to promoters by direct interactions with regulatory proteins and serves as a scaffold for the assembly of a functional preinitiation complex with RNA polymerase II and the general transcription factors.</text>
</comment>
<reference evidence="10 11" key="1">
    <citation type="submission" date="2014-06" db="EMBL/GenBank/DDBJ databases">
        <title>Evolutionary Origins and Diversification of the Mycorrhizal Mutualists.</title>
        <authorList>
            <consortium name="DOE Joint Genome Institute"/>
            <consortium name="Mycorrhizal Genomics Consortium"/>
            <person name="Kohler A."/>
            <person name="Kuo A."/>
            <person name="Nagy L.G."/>
            <person name="Floudas D."/>
            <person name="Copeland A."/>
            <person name="Barry K.W."/>
            <person name="Cichocki N."/>
            <person name="Veneault-Fourrey C."/>
            <person name="LaButti K."/>
            <person name="Lindquist E.A."/>
            <person name="Lipzen A."/>
            <person name="Lundell T."/>
            <person name="Morin E."/>
            <person name="Murat C."/>
            <person name="Riley R."/>
            <person name="Ohm R."/>
            <person name="Sun H."/>
            <person name="Tunlid A."/>
            <person name="Henrissat B."/>
            <person name="Grigoriev I.V."/>
            <person name="Hibbett D.S."/>
            <person name="Martin F."/>
        </authorList>
    </citation>
    <scope>NUCLEOTIDE SEQUENCE [LARGE SCALE GENOMIC DNA]</scope>
    <source>
        <strain evidence="10 11">SS14</strain>
    </source>
</reference>
<protein>
    <recommendedName>
        <fullName evidence="3 9">Mediator of RNA polymerase II transcription subunit 5</fullName>
    </recommendedName>
    <alternativeName>
        <fullName evidence="8 9">Mediator complex subunit 5</fullName>
    </alternativeName>
</protein>
<organism evidence="10 11">
    <name type="scientific">Sphaerobolus stellatus (strain SS14)</name>
    <dbReference type="NCBI Taxonomy" id="990650"/>
    <lineage>
        <taxon>Eukaryota</taxon>
        <taxon>Fungi</taxon>
        <taxon>Dikarya</taxon>
        <taxon>Basidiomycota</taxon>
        <taxon>Agaricomycotina</taxon>
        <taxon>Agaricomycetes</taxon>
        <taxon>Phallomycetidae</taxon>
        <taxon>Geastrales</taxon>
        <taxon>Sphaerobolaceae</taxon>
        <taxon>Sphaerobolus</taxon>
    </lineage>
</organism>
<evidence type="ECO:0000256" key="1">
    <source>
        <dbReference type="ARBA" id="ARBA00004123"/>
    </source>
</evidence>
<evidence type="ECO:0000313" key="10">
    <source>
        <dbReference type="EMBL" id="KIJ40133.1"/>
    </source>
</evidence>
<proteinExistence type="inferred from homology"/>
<evidence type="ECO:0000256" key="6">
    <source>
        <dbReference type="ARBA" id="ARBA00023163"/>
    </source>
</evidence>
<keyword evidence="5 9" id="KW-0010">Activator</keyword>
<dbReference type="OrthoDB" id="5549158at2759"/>
<keyword evidence="11" id="KW-1185">Reference proteome</keyword>
<dbReference type="GO" id="GO:0003712">
    <property type="term" value="F:transcription coregulator activity"/>
    <property type="evidence" value="ECO:0007669"/>
    <property type="project" value="InterPro"/>
</dbReference>
<evidence type="ECO:0000256" key="4">
    <source>
        <dbReference type="ARBA" id="ARBA00023015"/>
    </source>
</evidence>
<sequence>MTSNLSQVEQVTRASYFSGLSAEEWTAAISEVCSDIVVAEDLEHVASTICDTILSLLASFYRDPTLKDYLRTAVLTNPLPVQLWHVVRAFLKHVRTIHDPSTMDMICRLILDLHYGIHLGPLGSLVPYTESANDLLANISDAIYLLRISYDIPASPFHNLIGSSSNLLSLLLACIGDLTSASTAQLTLTLSSVHELLQIVTLEDNVRNDLDTLLLTLSLLLGDSTRQAEDAEMFANFQMTPSRQDTTGPNPSFDILSGSLIMNRLVSKRATQSGAGCEDIAVANLLAWYRVSSQTLPVFFAHVILSAIACLAQESEAGRGFIWKSFVLGRIPIIMGNFQERLILEAAAVESEQVDANAIQSAIAQVFTHTDLLNQCEPNVRSTNALPNGESMEEETKGTSFRFELLGALISSNLMDHPSALELYTGLPTEFPSKLSMEAQESGTDVDMFIESKFSPDATLEDTIAFLERITNDHRSHAMLASVLCPYFIRTSLAADVESLGRICKALTDHEQALDIMSLHAPLHDMVAHALACLEDYDLTTVGDPQTAVSHIGEVVLFLQSVLARFKITSSVFHINDRLLRSDVLHSSSAVYAPESLSDPDKATLDAWRKAIFDRNSEGIDDDILRSTKPKTLLCLSATLFSDAVASCIAHRIDADALQNGVSYYMGPLLNWTLVGVVQALLDEVERASFQSPQHVQVLETILADKSCPSVVLRITRQHLIRVYSDPKAQGQDSTPNMVSLANSVLKPLPPTSTSKDQGTWLAQPRSMLRYALACANAGRVPNLDVDRCLAMISVRTFLDYTWRELLESASIGKIEICRRFATYLLAPTAPTTPNSSPGSRSPPLLPIFLHAYVPNLLLSIDRLVPAEQTLSIQLLCTVIVSALTFSVNFERALLKPPVPDGLARMNVLPSAAMAKRLRLDLRKARGQSALALFQKLSASSTFVSTFPSL</sequence>
<dbReference type="EMBL" id="KN837146">
    <property type="protein sequence ID" value="KIJ40133.1"/>
    <property type="molecule type" value="Genomic_DNA"/>
</dbReference>